<dbReference type="VEuPathDB" id="FungiDB:PC110_g13661"/>
<evidence type="ECO:0000313" key="2">
    <source>
        <dbReference type="Proteomes" id="UP000251314"/>
    </source>
</evidence>
<organism evidence="1 2">
    <name type="scientific">Phytophthora cactorum</name>
    <dbReference type="NCBI Taxonomy" id="29920"/>
    <lineage>
        <taxon>Eukaryota</taxon>
        <taxon>Sar</taxon>
        <taxon>Stramenopiles</taxon>
        <taxon>Oomycota</taxon>
        <taxon>Peronosporomycetes</taxon>
        <taxon>Peronosporales</taxon>
        <taxon>Peronosporaceae</taxon>
        <taxon>Phytophthora</taxon>
    </lineage>
</organism>
<comment type="caution">
    <text evidence="1">The sequence shown here is derived from an EMBL/GenBank/DDBJ whole genome shotgun (WGS) entry which is preliminary data.</text>
</comment>
<evidence type="ECO:0000313" key="1">
    <source>
        <dbReference type="EMBL" id="RAW29975.1"/>
    </source>
</evidence>
<dbReference type="Proteomes" id="UP000251314">
    <property type="component" value="Unassembled WGS sequence"/>
</dbReference>
<dbReference type="STRING" id="29920.A0A329RZR1"/>
<dbReference type="AlphaFoldDB" id="A0A329RZR1"/>
<reference evidence="1 2" key="1">
    <citation type="submission" date="2018-01" db="EMBL/GenBank/DDBJ databases">
        <title>Draft genome of the strawberry crown rot pathogen Phytophthora cactorum.</title>
        <authorList>
            <person name="Armitage A.D."/>
            <person name="Lysoe E."/>
            <person name="Nellist C.F."/>
            <person name="Harrison R.J."/>
            <person name="Brurberg M.B."/>
        </authorList>
    </citation>
    <scope>NUCLEOTIDE SEQUENCE [LARGE SCALE GENOMIC DNA]</scope>
    <source>
        <strain evidence="1 2">10300</strain>
    </source>
</reference>
<keyword evidence="2" id="KW-1185">Reference proteome</keyword>
<dbReference type="OrthoDB" id="74001at2759"/>
<dbReference type="InterPro" id="IPR036770">
    <property type="entry name" value="Ankyrin_rpt-contain_sf"/>
</dbReference>
<dbReference type="EMBL" id="MJFZ01000396">
    <property type="protein sequence ID" value="RAW29975.1"/>
    <property type="molecule type" value="Genomic_DNA"/>
</dbReference>
<gene>
    <name evidence="1" type="ORF">PC110_g13661</name>
</gene>
<sequence length="283" mass="30594">MLAEGDSDKMPALVRAAITPNASTRYHALALLLRYGAKLSTADGRGNTLLMHLAARNLVAETRVALGLVRSVPDPKDVFTFTASTRVCSLHVPEASVKAALAQRNTAGLTACHMAVQPLDYGSYENTRLLGMLVRAGGDLRAKDSSGKSAIDYARDQRSRFVLRFLERTFPEFVSVQAEARESTTMFAAAPIYSDDASAYLAECETSGKISRSLVATKVNASCDVGNVSKVHSEGDGEGTELDALLTKVDVKNGRFGLNVFYRLQLVRDELQETPESTTRENG</sequence>
<proteinExistence type="predicted"/>
<dbReference type="Gene3D" id="1.25.40.20">
    <property type="entry name" value="Ankyrin repeat-containing domain"/>
    <property type="match status" value="1"/>
</dbReference>
<name>A0A329RZR1_9STRA</name>
<accession>A0A329RZR1</accession>
<dbReference type="SUPFAM" id="SSF48403">
    <property type="entry name" value="Ankyrin repeat"/>
    <property type="match status" value="1"/>
</dbReference>
<protein>
    <submittedName>
        <fullName evidence="1">Uncharacterized protein</fullName>
    </submittedName>
</protein>